<evidence type="ECO:0000313" key="2">
    <source>
        <dbReference type="Proteomes" id="UP000093962"/>
    </source>
</evidence>
<organism evidence="1 2">
    <name type="scientific">Mycolicibacterium mucogenicum</name>
    <name type="common">Mycobacterium mucogenicum</name>
    <dbReference type="NCBI Taxonomy" id="56689"/>
    <lineage>
        <taxon>Bacteria</taxon>
        <taxon>Bacillati</taxon>
        <taxon>Actinomycetota</taxon>
        <taxon>Actinomycetes</taxon>
        <taxon>Mycobacteriales</taxon>
        <taxon>Mycobacteriaceae</taxon>
        <taxon>Mycolicibacterium</taxon>
    </lineage>
</organism>
<evidence type="ECO:0000313" key="1">
    <source>
        <dbReference type="EMBL" id="OBA86519.1"/>
    </source>
</evidence>
<comment type="caution">
    <text evidence="1">The sequence shown here is derived from an EMBL/GenBank/DDBJ whole genome shotgun (WGS) entry which is preliminary data.</text>
</comment>
<dbReference type="EMBL" id="LZSF01000145">
    <property type="protein sequence ID" value="OBA86519.1"/>
    <property type="molecule type" value="Genomic_DNA"/>
</dbReference>
<dbReference type="AlphaFoldDB" id="A0A1A0MM12"/>
<sequence length="69" mass="7496">MKKIAVSTSMLLAARKGLMRIPGVSAAIADYEARSDAMERNRLTELDSWPESIPARHSVQLTPTGVLVS</sequence>
<protein>
    <submittedName>
        <fullName evidence="1">Uncharacterized protein</fullName>
    </submittedName>
</protein>
<dbReference type="Proteomes" id="UP000093962">
    <property type="component" value="Unassembled WGS sequence"/>
</dbReference>
<reference evidence="1 2" key="1">
    <citation type="submission" date="2016-06" db="EMBL/GenBank/DDBJ databases">
        <authorList>
            <person name="Kjaerup R.B."/>
            <person name="Dalgaard T.S."/>
            <person name="Juul-Madsen H.R."/>
        </authorList>
    </citation>
    <scope>NUCLEOTIDE SEQUENCE [LARGE SCALE GENOMIC DNA]</scope>
    <source>
        <strain evidence="1 2">1199456.5</strain>
    </source>
</reference>
<dbReference type="RefSeq" id="WP_064859340.1">
    <property type="nucleotide sequence ID" value="NZ_LZSF01000145.1"/>
</dbReference>
<accession>A0A1A0MM12</accession>
<proteinExistence type="predicted"/>
<name>A0A1A0MM12_MYCMU</name>
<gene>
    <name evidence="1" type="ORF">A5642_22540</name>
</gene>